<evidence type="ECO:0000256" key="9">
    <source>
        <dbReference type="SAM" id="Phobius"/>
    </source>
</evidence>
<evidence type="ECO:0000256" key="1">
    <source>
        <dbReference type="ARBA" id="ARBA00004141"/>
    </source>
</evidence>
<feature type="transmembrane region" description="Helical" evidence="9">
    <location>
        <begin position="100"/>
        <end position="117"/>
    </location>
</feature>
<dbReference type="STRING" id="930128.SAMN05192532_105115"/>
<evidence type="ECO:0000256" key="3">
    <source>
        <dbReference type="ARBA" id="ARBA00022428"/>
    </source>
</evidence>
<dbReference type="EC" id="2.5.1.74" evidence="8"/>
<feature type="transmembrane region" description="Helical" evidence="9">
    <location>
        <begin position="220"/>
        <end position="241"/>
    </location>
</feature>
<dbReference type="AlphaFoldDB" id="A0A1I2E632"/>
<evidence type="ECO:0000313" key="10">
    <source>
        <dbReference type="EMBL" id="SFE88086.1"/>
    </source>
</evidence>
<feature type="transmembrane region" description="Helical" evidence="9">
    <location>
        <begin position="46"/>
        <end position="66"/>
    </location>
</feature>
<feature type="transmembrane region" description="Helical" evidence="9">
    <location>
        <begin position="21"/>
        <end position="40"/>
    </location>
</feature>
<dbReference type="InterPro" id="IPR026046">
    <property type="entry name" value="UBIAD1"/>
</dbReference>
<keyword evidence="4 10" id="KW-0808">Transferase</keyword>
<protein>
    <recommendedName>
        <fullName evidence="8">1,4-dihydroxy-2-naphthoate octaprenyltransferase</fullName>
        <ecNumber evidence="8">2.5.1.74</ecNumber>
    </recommendedName>
</protein>
<dbReference type="GO" id="GO:0016020">
    <property type="term" value="C:membrane"/>
    <property type="evidence" value="ECO:0007669"/>
    <property type="project" value="UniProtKB-SubCell"/>
</dbReference>
<evidence type="ECO:0000256" key="7">
    <source>
        <dbReference type="ARBA" id="ARBA00023136"/>
    </source>
</evidence>
<evidence type="ECO:0000256" key="2">
    <source>
        <dbReference type="ARBA" id="ARBA00004863"/>
    </source>
</evidence>
<dbReference type="CDD" id="cd13962">
    <property type="entry name" value="PT_UbiA_UBIAD1"/>
    <property type="match status" value="1"/>
</dbReference>
<dbReference type="GO" id="GO:0009234">
    <property type="term" value="P:menaquinone biosynthetic process"/>
    <property type="evidence" value="ECO:0007669"/>
    <property type="project" value="UniProtKB-UniRule"/>
</dbReference>
<dbReference type="Proteomes" id="UP000199516">
    <property type="component" value="Unassembled WGS sequence"/>
</dbReference>
<dbReference type="NCBIfam" id="TIGR00751">
    <property type="entry name" value="menA"/>
    <property type="match status" value="1"/>
</dbReference>
<comment type="pathway">
    <text evidence="2">Quinol/quinone metabolism; menaquinone biosynthesis.</text>
</comment>
<evidence type="ECO:0000256" key="4">
    <source>
        <dbReference type="ARBA" id="ARBA00022679"/>
    </source>
</evidence>
<dbReference type="UniPathway" id="UPA00079"/>
<feature type="transmembrane region" description="Helical" evidence="9">
    <location>
        <begin position="123"/>
        <end position="141"/>
    </location>
</feature>
<accession>A0A1I2E632</accession>
<evidence type="ECO:0000256" key="8">
    <source>
        <dbReference type="NCBIfam" id="TIGR00751"/>
    </source>
</evidence>
<sequence>MPSIRSNKFIYRHSWKQLVRPLTLTGTVTPVLAGTGFAFQKGSIDIITFLTFLIALLLIQVSVNICNDYYDFQHGQDKEKWTSSNQIYSIQGISPNKMKAAAILLLFIALLIGLRLAFLTSPWLIIVGILGMTAGIFYSAGPRPLASFGMGELTASIFLGVLPFTIAYSIQGHGPGLDVFTISLTFAFLIATMILTNNIRDIKKDKPFRVTIPIKLGKQLSVVLLSILLTVTYALVFTGIFLRIIPVLSLLVILAIPLAIRLVWSFRPNNSREHEIQAMKIAAYHHWMFGLLLAGGIWFGAVLF</sequence>
<feature type="transmembrane region" description="Helical" evidence="9">
    <location>
        <begin position="153"/>
        <end position="171"/>
    </location>
</feature>
<feature type="transmembrane region" description="Helical" evidence="9">
    <location>
        <begin position="284"/>
        <end position="303"/>
    </location>
</feature>
<dbReference type="InterPro" id="IPR044878">
    <property type="entry name" value="UbiA_sf"/>
</dbReference>
<gene>
    <name evidence="10" type="ORF">SAMN05192532_105115</name>
</gene>
<feature type="transmembrane region" description="Helical" evidence="9">
    <location>
        <begin position="247"/>
        <end position="264"/>
    </location>
</feature>
<dbReference type="PANTHER" id="PTHR13929:SF0">
    <property type="entry name" value="UBIA PRENYLTRANSFERASE DOMAIN-CONTAINING PROTEIN 1"/>
    <property type="match status" value="1"/>
</dbReference>
<evidence type="ECO:0000256" key="6">
    <source>
        <dbReference type="ARBA" id="ARBA00022989"/>
    </source>
</evidence>
<keyword evidence="6 9" id="KW-1133">Transmembrane helix</keyword>
<keyword evidence="11" id="KW-1185">Reference proteome</keyword>
<dbReference type="PANTHER" id="PTHR13929">
    <property type="entry name" value="1,4-DIHYDROXY-2-NAPHTHOATE OCTAPRENYLTRANSFERASE"/>
    <property type="match status" value="1"/>
</dbReference>
<evidence type="ECO:0000256" key="5">
    <source>
        <dbReference type="ARBA" id="ARBA00022692"/>
    </source>
</evidence>
<comment type="subcellular location">
    <subcellularLocation>
        <location evidence="1">Membrane</location>
        <topology evidence="1">Multi-pass membrane protein</topology>
    </subcellularLocation>
</comment>
<name>A0A1I2E632_9BACI</name>
<dbReference type="GO" id="GO:0046428">
    <property type="term" value="F:1,4-dihydroxy-2-naphthoate polyprenyltransferase activity"/>
    <property type="evidence" value="ECO:0007669"/>
    <property type="project" value="UniProtKB-UniRule"/>
</dbReference>
<dbReference type="InterPro" id="IPR000537">
    <property type="entry name" value="UbiA_prenyltransferase"/>
</dbReference>
<keyword evidence="3" id="KW-0474">Menaquinone biosynthesis</keyword>
<feature type="transmembrane region" description="Helical" evidence="9">
    <location>
        <begin position="177"/>
        <end position="199"/>
    </location>
</feature>
<dbReference type="PIRSF" id="PIRSF005355">
    <property type="entry name" value="UBIAD1"/>
    <property type="match status" value="1"/>
</dbReference>
<dbReference type="Gene3D" id="1.10.357.140">
    <property type="entry name" value="UbiA prenyltransferase"/>
    <property type="match status" value="1"/>
</dbReference>
<evidence type="ECO:0000313" key="11">
    <source>
        <dbReference type="Proteomes" id="UP000199516"/>
    </source>
</evidence>
<organism evidence="10 11">
    <name type="scientific">Alteribacillus iranensis</name>
    <dbReference type="NCBI Taxonomy" id="930128"/>
    <lineage>
        <taxon>Bacteria</taxon>
        <taxon>Bacillati</taxon>
        <taxon>Bacillota</taxon>
        <taxon>Bacilli</taxon>
        <taxon>Bacillales</taxon>
        <taxon>Bacillaceae</taxon>
        <taxon>Alteribacillus</taxon>
    </lineage>
</organism>
<keyword evidence="7 9" id="KW-0472">Membrane</keyword>
<dbReference type="Pfam" id="PF01040">
    <property type="entry name" value="UbiA"/>
    <property type="match status" value="1"/>
</dbReference>
<keyword evidence="5 9" id="KW-0812">Transmembrane</keyword>
<reference evidence="10 11" key="1">
    <citation type="submission" date="2016-10" db="EMBL/GenBank/DDBJ databases">
        <authorList>
            <person name="de Groot N.N."/>
        </authorList>
    </citation>
    <scope>NUCLEOTIDE SEQUENCE [LARGE SCALE GENOMIC DNA]</scope>
    <source>
        <strain evidence="10 11">DSM 23995</strain>
    </source>
</reference>
<dbReference type="GO" id="GO:0042371">
    <property type="term" value="P:vitamin K biosynthetic process"/>
    <property type="evidence" value="ECO:0007669"/>
    <property type="project" value="TreeGrafter"/>
</dbReference>
<dbReference type="EMBL" id="FONT01000005">
    <property type="protein sequence ID" value="SFE88086.1"/>
    <property type="molecule type" value="Genomic_DNA"/>
</dbReference>
<dbReference type="RefSeq" id="WP_177194798.1">
    <property type="nucleotide sequence ID" value="NZ_FONT01000005.1"/>
</dbReference>
<proteinExistence type="predicted"/>